<reference evidence="2 3" key="1">
    <citation type="journal article" date="2019" name="Genome Biol. Evol.">
        <title>Insights into the evolution of the New World diploid cottons (Gossypium, subgenus Houzingenia) based on genome sequencing.</title>
        <authorList>
            <person name="Grover C.E."/>
            <person name="Arick M.A. 2nd"/>
            <person name="Thrash A."/>
            <person name="Conover J.L."/>
            <person name="Sanders W.S."/>
            <person name="Peterson D.G."/>
            <person name="Frelichowski J.E."/>
            <person name="Scheffler J.A."/>
            <person name="Scheffler B.E."/>
            <person name="Wendel J.F."/>
        </authorList>
    </citation>
    <scope>NUCLEOTIDE SEQUENCE [LARGE SCALE GENOMIC DNA]</scope>
    <source>
        <strain evidence="2">157</strain>
        <tissue evidence="2">Leaf</tissue>
    </source>
</reference>
<evidence type="ECO:0000256" key="1">
    <source>
        <dbReference type="SAM" id="MobiDB-lite"/>
    </source>
</evidence>
<keyword evidence="3" id="KW-1185">Reference proteome</keyword>
<feature type="compositionally biased region" description="Acidic residues" evidence="1">
    <location>
        <begin position="68"/>
        <end position="90"/>
    </location>
</feature>
<name>A0A7J8MDQ4_9ROSI</name>
<accession>A0A7J8MDQ4</accession>
<dbReference type="EMBL" id="JABEZX010000008">
    <property type="protein sequence ID" value="MBA0562763.1"/>
    <property type="molecule type" value="Genomic_DNA"/>
</dbReference>
<gene>
    <name evidence="2" type="ORF">Golob_007786</name>
</gene>
<dbReference type="AlphaFoldDB" id="A0A7J8MDQ4"/>
<dbReference type="Proteomes" id="UP000593572">
    <property type="component" value="Unassembled WGS sequence"/>
</dbReference>
<comment type="caution">
    <text evidence="2">The sequence shown here is derived from an EMBL/GenBank/DDBJ whole genome shotgun (WGS) entry which is preliminary data.</text>
</comment>
<sequence>MWCCVHNQKVKIFFPHLVIEVYRRAEVPMGNNEKFMKATRSIIWDSLYTQVLNYLLDTFGQLHTHHEDEEEEPTSENESEQDLPSEEDNYEVAFQPQYSTPKGPVIQSPTHRAPSMGGSSHQKYGSGKVKASMKRRRSACWDDSTED</sequence>
<evidence type="ECO:0000313" key="3">
    <source>
        <dbReference type="Proteomes" id="UP000593572"/>
    </source>
</evidence>
<evidence type="ECO:0000313" key="2">
    <source>
        <dbReference type="EMBL" id="MBA0562763.1"/>
    </source>
</evidence>
<protein>
    <submittedName>
        <fullName evidence="2">Uncharacterized protein</fullName>
    </submittedName>
</protein>
<feature type="region of interest" description="Disordered" evidence="1">
    <location>
        <begin position="63"/>
        <end position="147"/>
    </location>
</feature>
<proteinExistence type="predicted"/>
<organism evidence="2 3">
    <name type="scientific">Gossypium lobatum</name>
    <dbReference type="NCBI Taxonomy" id="34289"/>
    <lineage>
        <taxon>Eukaryota</taxon>
        <taxon>Viridiplantae</taxon>
        <taxon>Streptophyta</taxon>
        <taxon>Embryophyta</taxon>
        <taxon>Tracheophyta</taxon>
        <taxon>Spermatophyta</taxon>
        <taxon>Magnoliopsida</taxon>
        <taxon>eudicotyledons</taxon>
        <taxon>Gunneridae</taxon>
        <taxon>Pentapetalae</taxon>
        <taxon>rosids</taxon>
        <taxon>malvids</taxon>
        <taxon>Malvales</taxon>
        <taxon>Malvaceae</taxon>
        <taxon>Malvoideae</taxon>
        <taxon>Gossypium</taxon>
    </lineage>
</organism>